<dbReference type="Pfam" id="PF13245">
    <property type="entry name" value="AAA_19"/>
    <property type="match status" value="1"/>
</dbReference>
<proteinExistence type="predicted"/>
<dbReference type="SUPFAM" id="SSF52540">
    <property type="entry name" value="P-loop containing nucleoside triphosphate hydrolases"/>
    <property type="match status" value="1"/>
</dbReference>
<keyword evidence="1" id="KW-0547">Nucleotide-binding</keyword>
<dbReference type="Gene3D" id="3.40.50.300">
    <property type="entry name" value="P-loop containing nucleotide triphosphate hydrolases"/>
    <property type="match status" value="1"/>
</dbReference>
<accession>A0A411HB78</accession>
<dbReference type="InterPro" id="IPR027417">
    <property type="entry name" value="P-loop_NTPase"/>
</dbReference>
<protein>
    <submittedName>
        <fullName evidence="1">Helicase 2</fullName>
    </submittedName>
</protein>
<keyword evidence="2" id="KW-1185">Reference proteome</keyword>
<organism evidence="1 2">
    <name type="scientific">Homarus gammarus nudivirus</name>
    <dbReference type="NCBI Taxonomy" id="2509616"/>
    <lineage>
        <taxon>Viruses</taxon>
        <taxon>Viruses incertae sedis</taxon>
        <taxon>Naldaviricetes</taxon>
        <taxon>Lefavirales</taxon>
        <taxon>Nudiviridae</taxon>
        <taxon>Gammanudivirus</taxon>
        <taxon>Gammanudivirus hogammari</taxon>
    </lineage>
</organism>
<evidence type="ECO:0000313" key="2">
    <source>
        <dbReference type="Proteomes" id="UP000682645"/>
    </source>
</evidence>
<dbReference type="GO" id="GO:0004386">
    <property type="term" value="F:helicase activity"/>
    <property type="evidence" value="ECO:0007669"/>
    <property type="project" value="UniProtKB-KW"/>
</dbReference>
<keyword evidence="1" id="KW-0378">Hydrolase</keyword>
<dbReference type="Proteomes" id="UP000682645">
    <property type="component" value="Segment"/>
</dbReference>
<sequence length="559" mass="65446">MDIIGTKIKDLNDIATLSTKSRECLLSHTKQYDVLDAFKLKYKSYFDTVWQSNEIKLYVILNSLNADQLHVFMQIFDNLKDGKGSISCIDACPGTGKTFLTACILMAYSKPAAYMVYTNRLAELMNSVYFDGISVTCCRFLINLLNMNYMKVKNLWNVGNLTVEEKCKNVEKLALDHVPFYPLYIMDEDSVVSPFFIYFMYCLYKYHGTHVIFIGDQYQQIPINATKYHLTSNFKLLEQVAKSYRININMRQNIDQPFVAILRNFLDYYKQKVNFLMTFDVKYFFYDKLKSKFHSAEDFESMYFAQYHMKLKCRLDRYEQYLIDRNVPYEKAFIQAKVNGQLTAKVIDVNIKKFRSYIILAVGNQYIYTPNNYTSFTVTLVDISPSTLKVYNEELKRHFIIRRLPINATFISEQLIIQLQSLQYAGLKQFPIKELISTYHAAQGLTIANSKVELDLDCRNINSFYVGLTRIRELKQLVKIHTQELFNLAYTHNKNDEYFYRIVDFKQKLEDLAFVTCGNTHSFDTSTRNIKIPKTTYIGNSATLVNMESDLMKYINTVR</sequence>
<keyword evidence="1" id="KW-0067">ATP-binding</keyword>
<dbReference type="EMBL" id="MK439999">
    <property type="protein sequence ID" value="QBB28671.1"/>
    <property type="molecule type" value="Genomic_DNA"/>
</dbReference>
<evidence type="ECO:0000313" key="1">
    <source>
        <dbReference type="EMBL" id="QBB28671.1"/>
    </source>
</evidence>
<reference evidence="1" key="1">
    <citation type="journal article" date="2019" name="Sci. Rep.">
        <title>The first clawed lobster virus Homarus gammarus nudivirus (HgNV n. sp.) expands the diversity of the Nudiviridae.</title>
        <authorList>
            <person name="Holt C.C."/>
            <person name="Stone M."/>
            <person name="Bass D."/>
            <person name="Bateman K.S."/>
            <person name="van Aerle R."/>
            <person name="Daniels C.L."/>
            <person name="van der Giezen M."/>
            <person name="Ross S.H."/>
            <person name="Hooper C."/>
            <person name="Stentiford G.D."/>
        </authorList>
    </citation>
    <scope>NUCLEOTIDE SEQUENCE</scope>
    <source>
        <strain evidence="1">52S104HLG2</strain>
    </source>
</reference>
<name>A0A411HB78_9VIRU</name>
<keyword evidence="1" id="KW-0347">Helicase</keyword>
<gene>
    <name evidence="1" type="ORF">HgNV_066</name>
</gene>